<gene>
    <name evidence="2" type="ORF">ICL16_30750</name>
</gene>
<sequence length="129" mass="14460">MNSLTSTPNQTENTVTIVVTDVIGDTLCIACEDGQKVYEQVAVALRKGKSVVLSFKNGEDLTPAFLNLAIGQLYHWFPEEQIEASLRVIDIQPDDADMMEDVIRDTKKYLEDPQRFTYATLEVLGADYL</sequence>
<dbReference type="AlphaFoldDB" id="A0A8J6XI09"/>
<dbReference type="InterPro" id="IPR025474">
    <property type="entry name" value="DUF4325"/>
</dbReference>
<dbReference type="RefSeq" id="WP_190835394.1">
    <property type="nucleotide sequence ID" value="NZ_CAWPPI010000092.1"/>
</dbReference>
<reference evidence="2" key="1">
    <citation type="submission" date="2020-09" db="EMBL/GenBank/DDBJ databases">
        <title>Iningainema tapete sp. nov. (Scytonemataceae, Cyanobacteria) from greenhouses in central Florida (USA) produces two types of nodularin with biosynthetic potential for microcystin-LR and anabaenopeptins.</title>
        <authorList>
            <person name="Berthold D.E."/>
            <person name="Lefler F.W."/>
            <person name="Huang I.-S."/>
            <person name="Abdulla H."/>
            <person name="Zimba P.V."/>
            <person name="Laughinghouse H.D. IV."/>
        </authorList>
    </citation>
    <scope>NUCLEOTIDE SEQUENCE</scope>
    <source>
        <strain evidence="2">BLCCT55</strain>
    </source>
</reference>
<evidence type="ECO:0000313" key="3">
    <source>
        <dbReference type="Proteomes" id="UP000629098"/>
    </source>
</evidence>
<organism evidence="2 3">
    <name type="scientific">Iningainema tapete BLCC-T55</name>
    <dbReference type="NCBI Taxonomy" id="2748662"/>
    <lineage>
        <taxon>Bacteria</taxon>
        <taxon>Bacillati</taxon>
        <taxon>Cyanobacteriota</taxon>
        <taxon>Cyanophyceae</taxon>
        <taxon>Nostocales</taxon>
        <taxon>Scytonemataceae</taxon>
        <taxon>Iningainema tapete</taxon>
    </lineage>
</organism>
<feature type="domain" description="DUF4325" evidence="1">
    <location>
        <begin position="33"/>
        <end position="95"/>
    </location>
</feature>
<keyword evidence="3" id="KW-1185">Reference proteome</keyword>
<comment type="caution">
    <text evidence="2">The sequence shown here is derived from an EMBL/GenBank/DDBJ whole genome shotgun (WGS) entry which is preliminary data.</text>
</comment>
<proteinExistence type="predicted"/>
<protein>
    <submittedName>
        <fullName evidence="2">STAS-like domain-containing protein</fullName>
    </submittedName>
</protein>
<name>A0A8J6XI09_9CYAN</name>
<dbReference type="EMBL" id="JACXAE010000092">
    <property type="protein sequence ID" value="MBD2776319.1"/>
    <property type="molecule type" value="Genomic_DNA"/>
</dbReference>
<dbReference type="Pfam" id="PF14213">
    <property type="entry name" value="DUF4325"/>
    <property type="match status" value="1"/>
</dbReference>
<evidence type="ECO:0000313" key="2">
    <source>
        <dbReference type="EMBL" id="MBD2776319.1"/>
    </source>
</evidence>
<dbReference type="Proteomes" id="UP000629098">
    <property type="component" value="Unassembled WGS sequence"/>
</dbReference>
<accession>A0A8J6XI09</accession>
<evidence type="ECO:0000259" key="1">
    <source>
        <dbReference type="Pfam" id="PF14213"/>
    </source>
</evidence>